<protein>
    <submittedName>
        <fullName evidence="5">ATP-binding cassette domain-containing protein</fullName>
    </submittedName>
</protein>
<dbReference type="PROSITE" id="PS50893">
    <property type="entry name" value="ABC_TRANSPORTER_2"/>
    <property type="match status" value="1"/>
</dbReference>
<organism evidence="5 6">
    <name type="scientific">Cobetia crustatorum</name>
    <dbReference type="NCBI Taxonomy" id="553385"/>
    <lineage>
        <taxon>Bacteria</taxon>
        <taxon>Pseudomonadati</taxon>
        <taxon>Pseudomonadota</taxon>
        <taxon>Gammaproteobacteria</taxon>
        <taxon>Oceanospirillales</taxon>
        <taxon>Halomonadaceae</taxon>
        <taxon>Cobetia</taxon>
    </lineage>
</organism>
<dbReference type="InterPro" id="IPR017871">
    <property type="entry name" value="ABC_transporter-like_CS"/>
</dbReference>
<sequence length="246" mass="27220">MSDDSAPAVRFSDLHKGFSGQRLFEGIDLELPRDRITALVGASGCGKSTLLQLINGLIRPDAGKVEVFGAAVDYTNLPVMRRRIGYAVQQIGLFPHLSVRDNIAILADREKWEESRVKARIERLFAMMDLDLALLTRYPHEISGGQAQRVGLCRAMMLEPPLLLLDEAFSAVDPITRIEVHAQFQRMQQEEPRSVVMVTHDMNEALSLSDHMVVMAPGVVLQAASPDIIAKAPADERVARLLEARA</sequence>
<comment type="caution">
    <text evidence="5">The sequence shown here is derived from an EMBL/GenBank/DDBJ whole genome shotgun (WGS) entry which is preliminary data.</text>
</comment>
<dbReference type="InterPro" id="IPR003593">
    <property type="entry name" value="AAA+_ATPase"/>
</dbReference>
<dbReference type="AlphaFoldDB" id="A0A558HN32"/>
<evidence type="ECO:0000256" key="3">
    <source>
        <dbReference type="ARBA" id="ARBA00022840"/>
    </source>
</evidence>
<reference evidence="5 6" key="1">
    <citation type="submission" date="2019-07" db="EMBL/GenBank/DDBJ databases">
        <title>Diversity of Bacteria from Kongsfjorden, Arctic.</title>
        <authorList>
            <person name="Yu Y."/>
        </authorList>
    </citation>
    <scope>NUCLEOTIDE SEQUENCE [LARGE SCALE GENOMIC DNA]</scope>
    <source>
        <strain evidence="5 6">SM1923</strain>
    </source>
</reference>
<evidence type="ECO:0000256" key="2">
    <source>
        <dbReference type="ARBA" id="ARBA00022741"/>
    </source>
</evidence>
<evidence type="ECO:0000313" key="5">
    <source>
        <dbReference type="EMBL" id="TVU70553.1"/>
    </source>
</evidence>
<dbReference type="SMART" id="SM00382">
    <property type="entry name" value="AAA"/>
    <property type="match status" value="1"/>
</dbReference>
<keyword evidence="3 5" id="KW-0067">ATP-binding</keyword>
<evidence type="ECO:0000256" key="1">
    <source>
        <dbReference type="ARBA" id="ARBA00022448"/>
    </source>
</evidence>
<dbReference type="PROSITE" id="PS00211">
    <property type="entry name" value="ABC_TRANSPORTER_1"/>
    <property type="match status" value="1"/>
</dbReference>
<keyword evidence="1" id="KW-0813">Transport</keyword>
<dbReference type="EMBL" id="VNFH01000005">
    <property type="protein sequence ID" value="TVU70553.1"/>
    <property type="molecule type" value="Genomic_DNA"/>
</dbReference>
<proteinExistence type="predicted"/>
<evidence type="ECO:0000259" key="4">
    <source>
        <dbReference type="PROSITE" id="PS50893"/>
    </source>
</evidence>
<dbReference type="Proteomes" id="UP000319941">
    <property type="component" value="Unassembled WGS sequence"/>
</dbReference>
<dbReference type="GO" id="GO:0005524">
    <property type="term" value="F:ATP binding"/>
    <property type="evidence" value="ECO:0007669"/>
    <property type="project" value="UniProtKB-KW"/>
</dbReference>
<keyword evidence="6" id="KW-1185">Reference proteome</keyword>
<dbReference type="InterPro" id="IPR050093">
    <property type="entry name" value="ABC_SmlMolc_Importer"/>
</dbReference>
<keyword evidence="2" id="KW-0547">Nucleotide-binding</keyword>
<dbReference type="PANTHER" id="PTHR42781:SF4">
    <property type="entry name" value="SPERMIDINE_PUTRESCINE IMPORT ATP-BINDING PROTEIN POTA"/>
    <property type="match status" value="1"/>
</dbReference>
<dbReference type="Pfam" id="PF00005">
    <property type="entry name" value="ABC_tran"/>
    <property type="match status" value="1"/>
</dbReference>
<dbReference type="RefSeq" id="WP_024951872.1">
    <property type="nucleotide sequence ID" value="NZ_CAWOWR010000107.1"/>
</dbReference>
<dbReference type="PANTHER" id="PTHR42781">
    <property type="entry name" value="SPERMIDINE/PUTRESCINE IMPORT ATP-BINDING PROTEIN POTA"/>
    <property type="match status" value="1"/>
</dbReference>
<dbReference type="SUPFAM" id="SSF52540">
    <property type="entry name" value="P-loop containing nucleoside triphosphate hydrolases"/>
    <property type="match status" value="1"/>
</dbReference>
<dbReference type="GO" id="GO:0016887">
    <property type="term" value="F:ATP hydrolysis activity"/>
    <property type="evidence" value="ECO:0007669"/>
    <property type="project" value="InterPro"/>
</dbReference>
<dbReference type="InterPro" id="IPR003439">
    <property type="entry name" value="ABC_transporter-like_ATP-bd"/>
</dbReference>
<evidence type="ECO:0000313" key="6">
    <source>
        <dbReference type="Proteomes" id="UP000319941"/>
    </source>
</evidence>
<feature type="domain" description="ABC transporter" evidence="4">
    <location>
        <begin position="9"/>
        <end position="242"/>
    </location>
</feature>
<name>A0A558HN32_9GAMM</name>
<dbReference type="Gene3D" id="3.40.50.300">
    <property type="entry name" value="P-loop containing nucleotide triphosphate hydrolases"/>
    <property type="match status" value="1"/>
</dbReference>
<dbReference type="STRING" id="553385.GCA_000591415_01736"/>
<accession>A0A558HN32</accession>
<gene>
    <name evidence="5" type="ORF">FQP86_07915</name>
</gene>
<dbReference type="OrthoDB" id="9802264at2"/>
<dbReference type="InterPro" id="IPR027417">
    <property type="entry name" value="P-loop_NTPase"/>
</dbReference>